<dbReference type="InterPro" id="IPR036724">
    <property type="entry name" value="Cobalamin-bd_sf"/>
</dbReference>
<dbReference type="PROSITE" id="PS51332">
    <property type="entry name" value="B12_BINDING"/>
    <property type="match status" value="1"/>
</dbReference>
<dbReference type="GO" id="GO:0016853">
    <property type="term" value="F:isomerase activity"/>
    <property type="evidence" value="ECO:0007669"/>
    <property type="project" value="UniProtKB-KW"/>
</dbReference>
<evidence type="ECO:0000256" key="4">
    <source>
        <dbReference type="ARBA" id="ARBA00023235"/>
    </source>
</evidence>
<dbReference type="RefSeq" id="WP_137425210.1">
    <property type="nucleotide sequence ID" value="NZ_CP040098.1"/>
</dbReference>
<proteinExistence type="predicted"/>
<comment type="cofactor">
    <cofactor evidence="1">
        <name>adenosylcob(III)alamin</name>
        <dbReference type="ChEBI" id="CHEBI:18408"/>
    </cofactor>
</comment>
<evidence type="ECO:0000256" key="3">
    <source>
        <dbReference type="ARBA" id="ARBA00022723"/>
    </source>
</evidence>
<dbReference type="Gene3D" id="3.40.50.280">
    <property type="entry name" value="Cobalamin-binding domain"/>
    <property type="match status" value="1"/>
</dbReference>
<keyword evidence="4" id="KW-0413">Isomerase</keyword>
<dbReference type="Pfam" id="PF02310">
    <property type="entry name" value="B12-binding"/>
    <property type="match status" value="1"/>
</dbReference>
<dbReference type="GO" id="GO:0046872">
    <property type="term" value="F:metal ion binding"/>
    <property type="evidence" value="ECO:0007669"/>
    <property type="project" value="UniProtKB-KW"/>
</dbReference>
<keyword evidence="3" id="KW-0479">Metal-binding</keyword>
<dbReference type="OrthoDB" id="5513312at2"/>
<dbReference type="KEGG" id="dax:FDQ92_12550"/>
<evidence type="ECO:0000313" key="8">
    <source>
        <dbReference type="Proteomes" id="UP000298602"/>
    </source>
</evidence>
<protein>
    <submittedName>
        <fullName evidence="7">Methylmalonyl-CoA mutase</fullName>
    </submittedName>
</protein>
<dbReference type="Proteomes" id="UP000298602">
    <property type="component" value="Chromosome"/>
</dbReference>
<reference evidence="7 8" key="2">
    <citation type="submission" date="2019-05" db="EMBL/GenBank/DDBJ databases">
        <authorList>
            <person name="Suflita J.M."/>
            <person name="Marks C.R."/>
        </authorList>
    </citation>
    <scope>NUCLEOTIDE SEQUENCE [LARGE SCALE GENOMIC DNA]</scope>
    <source>
        <strain evidence="7 8">ALDC</strain>
    </source>
</reference>
<gene>
    <name evidence="7" type="ORF">FDQ92_12550</name>
</gene>
<dbReference type="NCBIfam" id="TIGR00640">
    <property type="entry name" value="acid_CoA_mut_C"/>
    <property type="match status" value="1"/>
</dbReference>
<dbReference type="InterPro" id="IPR006158">
    <property type="entry name" value="Cobalamin-bd"/>
</dbReference>
<evidence type="ECO:0000256" key="5">
    <source>
        <dbReference type="ARBA" id="ARBA00023285"/>
    </source>
</evidence>
<dbReference type="SUPFAM" id="SSF52242">
    <property type="entry name" value="Cobalamin (vitamin B12)-binding domain"/>
    <property type="match status" value="1"/>
</dbReference>
<feature type="domain" description="B12-binding" evidence="6">
    <location>
        <begin position="2"/>
        <end position="131"/>
    </location>
</feature>
<sequence>MAERKVRILMGRFGHGYEAALMRLASAFSEAGFEVIYTESEDPEAIVSAAIQESVDHIGITTLPEARLEHFEEMFRLLRREGMEQITVTAGGFLEEDDIPRLKAMGVVEFFPKGTTHKELIQWAKEHIRPIEN</sequence>
<dbReference type="InterPro" id="IPR006159">
    <property type="entry name" value="Acid_CoA_mut_C"/>
</dbReference>
<keyword evidence="2" id="KW-0846">Cobalamin</keyword>
<accession>A0A4P8L4L4</accession>
<evidence type="ECO:0000313" key="7">
    <source>
        <dbReference type="EMBL" id="QCQ22927.1"/>
    </source>
</evidence>
<dbReference type="AlphaFoldDB" id="A0A4P8L4L4"/>
<evidence type="ECO:0000259" key="6">
    <source>
        <dbReference type="PROSITE" id="PS51332"/>
    </source>
</evidence>
<keyword evidence="8" id="KW-1185">Reference proteome</keyword>
<dbReference type="GO" id="GO:0031419">
    <property type="term" value="F:cobalamin binding"/>
    <property type="evidence" value="ECO:0007669"/>
    <property type="project" value="UniProtKB-KW"/>
</dbReference>
<keyword evidence="5" id="KW-0170">Cobalt</keyword>
<organism evidence="7 8">
    <name type="scientific">Desulfoglaeba alkanexedens ALDC</name>
    <dbReference type="NCBI Taxonomy" id="980445"/>
    <lineage>
        <taxon>Bacteria</taxon>
        <taxon>Pseudomonadati</taxon>
        <taxon>Thermodesulfobacteriota</taxon>
        <taxon>Syntrophobacteria</taxon>
        <taxon>Syntrophobacterales</taxon>
        <taxon>Syntrophobacteraceae</taxon>
        <taxon>Desulfoglaeba</taxon>
    </lineage>
</organism>
<reference evidence="7 8" key="1">
    <citation type="submission" date="2019-05" db="EMBL/GenBank/DDBJ databases">
        <title>The Complete Genome Sequence of the n-alkane-degrading Desulfoglaeba alkanexedens ALDC reveals multiple alkylsuccinate synthase gene clusters.</title>
        <authorList>
            <person name="Callaghan A.V."/>
            <person name="Davidova I.A."/>
            <person name="Duncan K.E."/>
            <person name="Morris B."/>
            <person name="McInerney M.J."/>
        </authorList>
    </citation>
    <scope>NUCLEOTIDE SEQUENCE [LARGE SCALE GENOMIC DNA]</scope>
    <source>
        <strain evidence="7 8">ALDC</strain>
    </source>
</reference>
<evidence type="ECO:0000256" key="2">
    <source>
        <dbReference type="ARBA" id="ARBA00022628"/>
    </source>
</evidence>
<evidence type="ECO:0000256" key="1">
    <source>
        <dbReference type="ARBA" id="ARBA00001922"/>
    </source>
</evidence>
<dbReference type="EMBL" id="CP040098">
    <property type="protein sequence ID" value="QCQ22927.1"/>
    <property type="molecule type" value="Genomic_DNA"/>
</dbReference>
<name>A0A4P8L4L4_9BACT</name>